<proteinExistence type="predicted"/>
<dbReference type="InterPro" id="IPR032675">
    <property type="entry name" value="LRR_dom_sf"/>
</dbReference>
<accession>A0A0W0SNM2</accession>
<reference evidence="1 2" key="1">
    <citation type="submission" date="2015-11" db="EMBL/GenBank/DDBJ databases">
        <title>Genomic analysis of 38 Legionella species identifies large and diverse effector repertoires.</title>
        <authorList>
            <person name="Burstein D."/>
            <person name="Amaro F."/>
            <person name="Zusman T."/>
            <person name="Lifshitz Z."/>
            <person name="Cohen O."/>
            <person name="Gilbert J.A."/>
            <person name="Pupko T."/>
            <person name="Shuman H.A."/>
            <person name="Segal G."/>
        </authorList>
    </citation>
    <scope>NUCLEOTIDE SEQUENCE [LARGE SCALE GENOMIC DNA]</scope>
    <source>
        <strain evidence="1 2">ATCC 43878</strain>
    </source>
</reference>
<evidence type="ECO:0000313" key="2">
    <source>
        <dbReference type="Proteomes" id="UP000054742"/>
    </source>
</evidence>
<dbReference type="RefSeq" id="WP_058441259.1">
    <property type="nucleotide sequence ID" value="NZ_CAAAHU010000006.1"/>
</dbReference>
<evidence type="ECO:0000313" key="1">
    <source>
        <dbReference type="EMBL" id="KTC84968.1"/>
    </source>
</evidence>
<sequence length="266" mass="29130">MKIHLTQFSRKPAIALIDPVSSLDNNITYLDLSDNYLGSKITGEIVQVLANIPPQISGISLRWNRLAKKSSDELIQILQAIPQTVTSLNLRGNCLHCRTKGYLAAVLASITENITHLDISLHEFSSKDVEELIEAFSAIPATVSSLNLSLTGLNKLPVDSIKKLNNTLPNVRTIYLGYGEILSMSPAQRDALKDVFPNVKNVIFVDPKGNEIGGSDLRANANLVRGLGFKAKEPSLLSLCTFFVKHSPDMNLATLPIEVRERVLAC</sequence>
<dbReference type="STRING" id="29422.Lbru_1183"/>
<dbReference type="Proteomes" id="UP000054742">
    <property type="component" value="Unassembled WGS sequence"/>
</dbReference>
<dbReference type="PATRIC" id="fig|29422.6.peg.1251"/>
<organism evidence="1 2">
    <name type="scientific">Legionella brunensis</name>
    <dbReference type="NCBI Taxonomy" id="29422"/>
    <lineage>
        <taxon>Bacteria</taxon>
        <taxon>Pseudomonadati</taxon>
        <taxon>Pseudomonadota</taxon>
        <taxon>Gammaproteobacteria</taxon>
        <taxon>Legionellales</taxon>
        <taxon>Legionellaceae</taxon>
        <taxon>Legionella</taxon>
    </lineage>
</organism>
<comment type="caution">
    <text evidence="1">The sequence shown here is derived from an EMBL/GenBank/DDBJ whole genome shotgun (WGS) entry which is preliminary data.</text>
</comment>
<name>A0A0W0SNM2_9GAMM</name>
<protein>
    <submittedName>
        <fullName evidence="1">Leucine-rich repeat-containing protein</fullName>
    </submittedName>
</protein>
<dbReference type="SUPFAM" id="SSF52047">
    <property type="entry name" value="RNI-like"/>
    <property type="match status" value="1"/>
</dbReference>
<dbReference type="AlphaFoldDB" id="A0A0W0SNM2"/>
<dbReference type="OrthoDB" id="5653363at2"/>
<keyword evidence="2" id="KW-1185">Reference proteome</keyword>
<dbReference type="EMBL" id="LNXV01000008">
    <property type="protein sequence ID" value="KTC84968.1"/>
    <property type="molecule type" value="Genomic_DNA"/>
</dbReference>
<gene>
    <name evidence="1" type="primary">legL7</name>
    <name evidence="1" type="ORF">Lbru_1183</name>
</gene>
<dbReference type="Gene3D" id="3.80.10.10">
    <property type="entry name" value="Ribonuclease Inhibitor"/>
    <property type="match status" value="1"/>
</dbReference>